<dbReference type="InterPro" id="IPR000835">
    <property type="entry name" value="HTH_MarR-typ"/>
</dbReference>
<dbReference type="GO" id="GO:0003700">
    <property type="term" value="F:DNA-binding transcription factor activity"/>
    <property type="evidence" value="ECO:0007669"/>
    <property type="project" value="InterPro"/>
</dbReference>
<dbReference type="AlphaFoldDB" id="A0A0R0D9P0"/>
<dbReference type="PROSITE" id="PS50995">
    <property type="entry name" value="HTH_MARR_2"/>
    <property type="match status" value="1"/>
</dbReference>
<name>A0A0R0D9P0_9GAMM</name>
<keyword evidence="3" id="KW-0804">Transcription</keyword>
<sequence length="161" mass="17774">MQTNTPAPAASTTAADIALAGFRARFGQLIGSVYRQWRRQVDLALRDSGLSDATRMPLITLYTHAAPMLQKDLAQALHLDSSSLVRVLAQLRAAGLVQWQCQPADRRTKCIALTDAGRDCALRILQHSLHIEHTILDGVSAEDLEVTRRTLEKISRSFDTL</sequence>
<dbReference type="Gene3D" id="1.10.10.10">
    <property type="entry name" value="Winged helix-like DNA-binding domain superfamily/Winged helix DNA-binding domain"/>
    <property type="match status" value="1"/>
</dbReference>
<proteinExistence type="predicted"/>
<evidence type="ECO:0000256" key="2">
    <source>
        <dbReference type="ARBA" id="ARBA00023125"/>
    </source>
</evidence>
<keyword evidence="2" id="KW-0238">DNA-binding</keyword>
<keyword evidence="1" id="KW-0805">Transcription regulation</keyword>
<dbReference type="SMART" id="SM00347">
    <property type="entry name" value="HTH_MARR"/>
    <property type="match status" value="1"/>
</dbReference>
<dbReference type="RefSeq" id="WP_083489884.1">
    <property type="nucleotide sequence ID" value="NZ_LDJM01000042.1"/>
</dbReference>
<protein>
    <submittedName>
        <fullName evidence="5">MarR family transcriptional regulator</fullName>
    </submittedName>
</protein>
<dbReference type="InterPro" id="IPR036390">
    <property type="entry name" value="WH_DNA-bd_sf"/>
</dbReference>
<evidence type="ECO:0000256" key="3">
    <source>
        <dbReference type="ARBA" id="ARBA00023163"/>
    </source>
</evidence>
<organism evidence="5 6">
    <name type="scientific">Stenotrophomonas ginsengisoli</name>
    <dbReference type="NCBI Taxonomy" id="336566"/>
    <lineage>
        <taxon>Bacteria</taxon>
        <taxon>Pseudomonadati</taxon>
        <taxon>Pseudomonadota</taxon>
        <taxon>Gammaproteobacteria</taxon>
        <taxon>Lysobacterales</taxon>
        <taxon>Lysobacteraceae</taxon>
        <taxon>Stenotrophomonas</taxon>
    </lineage>
</organism>
<dbReference type="SUPFAM" id="SSF46785">
    <property type="entry name" value="Winged helix' DNA-binding domain"/>
    <property type="match status" value="1"/>
</dbReference>
<dbReference type="Proteomes" id="UP000050956">
    <property type="component" value="Unassembled WGS sequence"/>
</dbReference>
<comment type="caution">
    <text evidence="5">The sequence shown here is derived from an EMBL/GenBank/DDBJ whole genome shotgun (WGS) entry which is preliminary data.</text>
</comment>
<evidence type="ECO:0000313" key="5">
    <source>
        <dbReference type="EMBL" id="KRG74465.1"/>
    </source>
</evidence>
<dbReference type="PATRIC" id="fig|336566.3.peg.2340"/>
<feature type="domain" description="HTH marR-type" evidence="4">
    <location>
        <begin position="23"/>
        <end position="156"/>
    </location>
</feature>
<dbReference type="PANTHER" id="PTHR42756:SF1">
    <property type="entry name" value="TRANSCRIPTIONAL REPRESSOR OF EMRAB OPERON"/>
    <property type="match status" value="1"/>
</dbReference>
<dbReference type="GO" id="GO:0003677">
    <property type="term" value="F:DNA binding"/>
    <property type="evidence" value="ECO:0007669"/>
    <property type="project" value="UniProtKB-KW"/>
</dbReference>
<dbReference type="OrthoDB" id="5296557at2"/>
<dbReference type="PRINTS" id="PR00598">
    <property type="entry name" value="HTHMARR"/>
</dbReference>
<dbReference type="PANTHER" id="PTHR42756">
    <property type="entry name" value="TRANSCRIPTIONAL REGULATOR, MARR"/>
    <property type="match status" value="1"/>
</dbReference>
<evidence type="ECO:0000256" key="1">
    <source>
        <dbReference type="ARBA" id="ARBA00023015"/>
    </source>
</evidence>
<reference evidence="5 6" key="1">
    <citation type="submission" date="2015-05" db="EMBL/GenBank/DDBJ databases">
        <title>Genome sequencing and analysis of members of genus Stenotrophomonas.</title>
        <authorList>
            <person name="Patil P.P."/>
            <person name="Midha S."/>
            <person name="Patil P.B."/>
        </authorList>
    </citation>
    <scope>NUCLEOTIDE SEQUENCE [LARGE SCALE GENOMIC DNA]</scope>
    <source>
        <strain evidence="5 6">DSM 24757</strain>
    </source>
</reference>
<dbReference type="Pfam" id="PF13463">
    <property type="entry name" value="HTH_27"/>
    <property type="match status" value="1"/>
</dbReference>
<evidence type="ECO:0000313" key="6">
    <source>
        <dbReference type="Proteomes" id="UP000050956"/>
    </source>
</evidence>
<evidence type="ECO:0000259" key="4">
    <source>
        <dbReference type="PROSITE" id="PS50995"/>
    </source>
</evidence>
<keyword evidence="6" id="KW-1185">Reference proteome</keyword>
<accession>A0A0R0D9P0</accession>
<dbReference type="STRING" id="336566.ABB30_13860"/>
<dbReference type="EMBL" id="LDJM01000042">
    <property type="protein sequence ID" value="KRG74465.1"/>
    <property type="molecule type" value="Genomic_DNA"/>
</dbReference>
<dbReference type="InterPro" id="IPR036388">
    <property type="entry name" value="WH-like_DNA-bd_sf"/>
</dbReference>
<gene>
    <name evidence="5" type="ORF">ABB30_13860</name>
</gene>